<proteinExistence type="predicted"/>
<geneLocation type="plasmid" evidence="1 2">
    <name>p_unnamed1</name>
</geneLocation>
<reference evidence="1 2" key="1">
    <citation type="submission" date="2022-09" db="EMBL/GenBank/DDBJ databases">
        <title>Interaction between co-microsymbionts with complementary sets of symbiotic genes in legume-rhizobium systems.</title>
        <authorList>
            <person name="Safronova V."/>
            <person name="Sazanova A."/>
            <person name="Afonin A."/>
            <person name="Chirak E."/>
        </authorList>
    </citation>
    <scope>NUCLEOTIDE SEQUENCE [LARGE SCALE GENOMIC DNA]</scope>
    <source>
        <strain evidence="1 2">A18/4-1</strain>
        <plasmid evidence="1 2">p_unnamed1</plasmid>
    </source>
</reference>
<dbReference type="EMBL" id="CP104964">
    <property type="protein sequence ID" value="UXN67999.1"/>
    <property type="molecule type" value="Genomic_DNA"/>
</dbReference>
<dbReference type="Proteomes" id="UP001061862">
    <property type="component" value="Plasmid p_unnamed1"/>
</dbReference>
<protein>
    <submittedName>
        <fullName evidence="1">Uncharacterized protein</fullName>
    </submittedName>
</protein>
<keyword evidence="2" id="KW-1185">Reference proteome</keyword>
<evidence type="ECO:0000313" key="2">
    <source>
        <dbReference type="Proteomes" id="UP001061862"/>
    </source>
</evidence>
<accession>A0ABY6C6X6</accession>
<name>A0ABY6C6X6_9HYPH</name>
<dbReference type="RefSeq" id="WP_262165589.1">
    <property type="nucleotide sequence ID" value="NZ_CP104964.1"/>
</dbReference>
<organism evidence="1 2">
    <name type="scientific">Devosia neptuniae</name>
    <dbReference type="NCBI Taxonomy" id="191302"/>
    <lineage>
        <taxon>Bacteria</taxon>
        <taxon>Pseudomonadati</taxon>
        <taxon>Pseudomonadota</taxon>
        <taxon>Alphaproteobacteria</taxon>
        <taxon>Hyphomicrobiales</taxon>
        <taxon>Devosiaceae</taxon>
        <taxon>Devosia</taxon>
    </lineage>
</organism>
<gene>
    <name evidence="1" type="ORF">N8A98_00305</name>
</gene>
<keyword evidence="1" id="KW-0614">Plasmid</keyword>
<sequence>MIVVHMVEDHAGNELSREELTVAANNERQFEAWLDDARAGFAASGVDLPHKERYWARTAQVPQLTHYWWAASPFDQWT</sequence>
<evidence type="ECO:0000313" key="1">
    <source>
        <dbReference type="EMBL" id="UXN67999.1"/>
    </source>
</evidence>